<reference evidence="2" key="2">
    <citation type="submission" date="2020-09" db="EMBL/GenBank/DDBJ databases">
        <authorList>
            <person name="Sun Q."/>
            <person name="Kim S."/>
        </authorList>
    </citation>
    <scope>NUCLEOTIDE SEQUENCE</scope>
    <source>
        <strain evidence="2">KCTC 12711</strain>
    </source>
</reference>
<dbReference type="RefSeq" id="WP_189401329.1">
    <property type="nucleotide sequence ID" value="NZ_BMXA01000004.1"/>
</dbReference>
<name>A0A918VNS8_9GAMM</name>
<keyword evidence="3" id="KW-1185">Reference proteome</keyword>
<feature type="domain" description="Metallo-beta-lactamase" evidence="1">
    <location>
        <begin position="22"/>
        <end position="227"/>
    </location>
</feature>
<evidence type="ECO:0000259" key="1">
    <source>
        <dbReference type="SMART" id="SM00849"/>
    </source>
</evidence>
<proteinExistence type="predicted"/>
<organism evidence="2 3">
    <name type="scientific">Arenicella chitinivorans</name>
    <dbReference type="NCBI Taxonomy" id="1329800"/>
    <lineage>
        <taxon>Bacteria</taxon>
        <taxon>Pseudomonadati</taxon>
        <taxon>Pseudomonadota</taxon>
        <taxon>Gammaproteobacteria</taxon>
        <taxon>Arenicellales</taxon>
        <taxon>Arenicellaceae</taxon>
        <taxon>Arenicella</taxon>
    </lineage>
</organism>
<sequence>MSKHQPHAEIVTLDALYYEPELASIHLLRSDNRIAIIDTGTVFSVPQVETALQTQGLTFEHVDLIILTHIHLDHAGGAGALMQRCANATLVVHPRGARHMADPGKLIAGATAVYGEAEFAKLYGEIIPIDANRMWQPEDGESHDFNGRKLTFLDTPGHASHHHCIVDHNSNSIFTGDTLGIAYPALRTNGKAFMMPTTTPVQFNPEALHASIDKVMAYQPETLYLTHYGALQPTPAHIAGLHEQIDDYVMLTQQAAEAGDNFEADLSDRLLDYLVRRCLNEVPEVGESTARHWLKLDAGLNAQGLAFWWQHKRRA</sequence>
<dbReference type="InterPro" id="IPR036866">
    <property type="entry name" value="RibonucZ/Hydroxyglut_hydro"/>
</dbReference>
<comment type="caution">
    <text evidence="2">The sequence shown here is derived from an EMBL/GenBank/DDBJ whole genome shotgun (WGS) entry which is preliminary data.</text>
</comment>
<dbReference type="InterPro" id="IPR050855">
    <property type="entry name" value="NDM-1-like"/>
</dbReference>
<dbReference type="PANTHER" id="PTHR42951:SF22">
    <property type="entry name" value="METALLO BETA-LACTAMASE SUPERFAMILY LIPOPROTEIN"/>
    <property type="match status" value="1"/>
</dbReference>
<dbReference type="InterPro" id="IPR037482">
    <property type="entry name" value="ST1585_MBL-fold"/>
</dbReference>
<reference evidence="2" key="1">
    <citation type="journal article" date="2014" name="Int. J. Syst. Evol. Microbiol.">
        <title>Complete genome sequence of Corynebacterium casei LMG S-19264T (=DSM 44701T), isolated from a smear-ripened cheese.</title>
        <authorList>
            <consortium name="US DOE Joint Genome Institute (JGI-PGF)"/>
            <person name="Walter F."/>
            <person name="Albersmeier A."/>
            <person name="Kalinowski J."/>
            <person name="Ruckert C."/>
        </authorList>
    </citation>
    <scope>NUCLEOTIDE SEQUENCE</scope>
    <source>
        <strain evidence="2">KCTC 12711</strain>
    </source>
</reference>
<evidence type="ECO:0000313" key="3">
    <source>
        <dbReference type="Proteomes" id="UP000614811"/>
    </source>
</evidence>
<protein>
    <submittedName>
        <fullName evidence="2">MBL fold metallo-hydrolase</fullName>
    </submittedName>
</protein>
<dbReference type="Proteomes" id="UP000614811">
    <property type="component" value="Unassembled WGS sequence"/>
</dbReference>
<dbReference type="EMBL" id="BMXA01000004">
    <property type="protein sequence ID" value="GHA13082.1"/>
    <property type="molecule type" value="Genomic_DNA"/>
</dbReference>
<dbReference type="SMART" id="SM00849">
    <property type="entry name" value="Lactamase_B"/>
    <property type="match status" value="1"/>
</dbReference>
<dbReference type="AlphaFoldDB" id="A0A918VNS8"/>
<dbReference type="Pfam" id="PF00753">
    <property type="entry name" value="Lactamase_B"/>
    <property type="match status" value="1"/>
</dbReference>
<dbReference type="Gene3D" id="3.60.15.10">
    <property type="entry name" value="Ribonuclease Z/Hydroxyacylglutathione hydrolase-like"/>
    <property type="match status" value="1"/>
</dbReference>
<evidence type="ECO:0000313" key="2">
    <source>
        <dbReference type="EMBL" id="GHA13082.1"/>
    </source>
</evidence>
<dbReference type="InterPro" id="IPR001279">
    <property type="entry name" value="Metallo-B-lactamas"/>
</dbReference>
<dbReference type="PANTHER" id="PTHR42951">
    <property type="entry name" value="METALLO-BETA-LACTAMASE DOMAIN-CONTAINING"/>
    <property type="match status" value="1"/>
</dbReference>
<gene>
    <name evidence="2" type="ORF">GCM10008090_23490</name>
</gene>
<dbReference type="CDD" id="cd07726">
    <property type="entry name" value="ST1585-like_MBL-fold"/>
    <property type="match status" value="1"/>
</dbReference>
<accession>A0A918VNS8</accession>
<dbReference type="SUPFAM" id="SSF56281">
    <property type="entry name" value="Metallo-hydrolase/oxidoreductase"/>
    <property type="match status" value="1"/>
</dbReference>